<name>A0A382Y6I1_9ZZZZ</name>
<dbReference type="Pfam" id="PF04443">
    <property type="entry name" value="LuxE"/>
    <property type="match status" value="1"/>
</dbReference>
<sequence>MLDALGYKHKRQHHYSEIPFLPVRLFKMFDLYSVPKGDIVKTMTSSGTSGQNVSKIFLDKETALNQSKALTKIVSTYLGSKRTPMIIIDSPAVLKNRKMFSARGAGILGFSIFGTKRIYALDENMELKVDDILAFMQQNENNRIFIFGFTFMI</sequence>
<gene>
    <name evidence="2" type="ORF">METZ01_LOCUS431329</name>
</gene>
<dbReference type="AlphaFoldDB" id="A0A382Y6I1"/>
<protein>
    <recommendedName>
        <fullName evidence="1">Acyl-protein synthetase LuxE domain-containing protein</fullName>
    </recommendedName>
</protein>
<accession>A0A382Y6I1</accession>
<reference evidence="2" key="1">
    <citation type="submission" date="2018-05" db="EMBL/GenBank/DDBJ databases">
        <authorList>
            <person name="Lanie J.A."/>
            <person name="Ng W.-L."/>
            <person name="Kazmierczak K.M."/>
            <person name="Andrzejewski T.M."/>
            <person name="Davidsen T.M."/>
            <person name="Wayne K.J."/>
            <person name="Tettelin H."/>
            <person name="Glass J.I."/>
            <person name="Rusch D."/>
            <person name="Podicherti R."/>
            <person name="Tsui H.-C.T."/>
            <person name="Winkler M.E."/>
        </authorList>
    </citation>
    <scope>NUCLEOTIDE SEQUENCE</scope>
</reference>
<feature type="non-terminal residue" evidence="2">
    <location>
        <position position="153"/>
    </location>
</feature>
<organism evidence="2">
    <name type="scientific">marine metagenome</name>
    <dbReference type="NCBI Taxonomy" id="408172"/>
    <lineage>
        <taxon>unclassified sequences</taxon>
        <taxon>metagenomes</taxon>
        <taxon>ecological metagenomes</taxon>
    </lineage>
</organism>
<dbReference type="GO" id="GO:0047474">
    <property type="term" value="F:long-chain fatty acid--protein ligase activity"/>
    <property type="evidence" value="ECO:0007669"/>
    <property type="project" value="InterPro"/>
</dbReference>
<proteinExistence type="predicted"/>
<dbReference type="EMBL" id="UINC01173073">
    <property type="protein sequence ID" value="SVD78475.1"/>
    <property type="molecule type" value="Genomic_DNA"/>
</dbReference>
<dbReference type="InterPro" id="IPR007534">
    <property type="entry name" value="LuxE"/>
</dbReference>
<dbReference type="GO" id="GO:0008218">
    <property type="term" value="P:bioluminescence"/>
    <property type="evidence" value="ECO:0007669"/>
    <property type="project" value="InterPro"/>
</dbReference>
<evidence type="ECO:0000313" key="2">
    <source>
        <dbReference type="EMBL" id="SVD78475.1"/>
    </source>
</evidence>
<evidence type="ECO:0000259" key="1">
    <source>
        <dbReference type="Pfam" id="PF04443"/>
    </source>
</evidence>
<feature type="domain" description="Acyl-protein synthetase LuxE" evidence="1">
    <location>
        <begin position="16"/>
        <end position="152"/>
    </location>
</feature>